<feature type="transmembrane region" description="Helical" evidence="5">
    <location>
        <begin position="307"/>
        <end position="327"/>
    </location>
</feature>
<feature type="transmembrane region" description="Helical" evidence="5">
    <location>
        <begin position="282"/>
        <end position="301"/>
    </location>
</feature>
<dbReference type="Proteomes" id="UP001164693">
    <property type="component" value="Chromosome"/>
</dbReference>
<dbReference type="InterPro" id="IPR052524">
    <property type="entry name" value="MFS_Cyanate_Porter"/>
</dbReference>
<evidence type="ECO:0000313" key="7">
    <source>
        <dbReference type="EMBL" id="WAX55674.1"/>
    </source>
</evidence>
<evidence type="ECO:0000256" key="3">
    <source>
        <dbReference type="ARBA" id="ARBA00022989"/>
    </source>
</evidence>
<keyword evidence="2 5" id="KW-0812">Transmembrane</keyword>
<dbReference type="SUPFAM" id="SSF103473">
    <property type="entry name" value="MFS general substrate transporter"/>
    <property type="match status" value="1"/>
</dbReference>
<protein>
    <submittedName>
        <fullName evidence="7">MFS transporter</fullName>
    </submittedName>
</protein>
<dbReference type="PANTHER" id="PTHR23523:SF2">
    <property type="entry name" value="2-NITROIMIDAZOLE TRANSPORTER"/>
    <property type="match status" value="1"/>
</dbReference>
<evidence type="ECO:0000256" key="1">
    <source>
        <dbReference type="ARBA" id="ARBA00004651"/>
    </source>
</evidence>
<feature type="domain" description="Major facilitator superfamily (MFS) profile" evidence="6">
    <location>
        <begin position="17"/>
        <end position="391"/>
    </location>
</feature>
<dbReference type="PROSITE" id="PS50850">
    <property type="entry name" value="MFS"/>
    <property type="match status" value="1"/>
</dbReference>
<accession>A0ABY7JSX9</accession>
<dbReference type="RefSeq" id="WP_269442194.1">
    <property type="nucleotide sequence ID" value="NZ_CP097463.1"/>
</dbReference>
<name>A0ABY7JSX9_9ACTN</name>
<evidence type="ECO:0000313" key="8">
    <source>
        <dbReference type="Proteomes" id="UP001164693"/>
    </source>
</evidence>
<feature type="transmembrane region" description="Helical" evidence="5">
    <location>
        <begin position="339"/>
        <end position="362"/>
    </location>
</feature>
<feature type="transmembrane region" description="Helical" evidence="5">
    <location>
        <begin position="86"/>
        <end position="105"/>
    </location>
</feature>
<evidence type="ECO:0000256" key="5">
    <source>
        <dbReference type="SAM" id="Phobius"/>
    </source>
</evidence>
<dbReference type="InterPro" id="IPR020846">
    <property type="entry name" value="MFS_dom"/>
</dbReference>
<evidence type="ECO:0000256" key="2">
    <source>
        <dbReference type="ARBA" id="ARBA00022692"/>
    </source>
</evidence>
<evidence type="ECO:0000259" key="6">
    <source>
        <dbReference type="PROSITE" id="PS50850"/>
    </source>
</evidence>
<feature type="transmembrane region" description="Helical" evidence="5">
    <location>
        <begin position="111"/>
        <end position="133"/>
    </location>
</feature>
<keyword evidence="3 5" id="KW-1133">Transmembrane helix</keyword>
<feature type="transmembrane region" description="Helical" evidence="5">
    <location>
        <begin position="368"/>
        <end position="388"/>
    </location>
</feature>
<sequence length="405" mass="41931">MASQQHVLTASETDRRHGWLLVAALLLTGLSMRTAVTSVGAVLDDLQAGLHMSSGVSGVVTTLPVICFALIGAATPRLAHRYGGHLLLVVSLVAMTAGLLARAAVGSIWAFVLLSVLALSGGAIANVLMPTLVKRHFPDRIGRMTAVYTTALAVGTTAAAGLTVPFGSIGNGWRTGLGSWALFSAVAVLPWLPTLRHDRPEPGAVRGLSANALLRSPTAWALTGFFAFQSFQAYIAFGWFAKFMHAHGVTSGTAGAMVAVLSALTIPVSMVVPSMAASRHRALLIGLTACYLIAYVGLALAPVGGAWVWMVLVGIGSGQFPLALTMIGLRSRTSDTTAALSAFVQSIGYVVAGTGPLLFGVLNGLTHAWALPLALLFIALALAFGTGWRAAVPRFVDDELAASQA</sequence>
<proteinExistence type="predicted"/>
<dbReference type="InterPro" id="IPR036259">
    <property type="entry name" value="MFS_trans_sf"/>
</dbReference>
<keyword evidence="4 5" id="KW-0472">Membrane</keyword>
<dbReference type="CDD" id="cd17339">
    <property type="entry name" value="MFS_NIMT_CynX_like"/>
    <property type="match status" value="1"/>
</dbReference>
<feature type="transmembrane region" description="Helical" evidence="5">
    <location>
        <begin position="253"/>
        <end position="275"/>
    </location>
</feature>
<feature type="transmembrane region" description="Helical" evidence="5">
    <location>
        <begin position="145"/>
        <end position="166"/>
    </location>
</feature>
<reference evidence="7" key="1">
    <citation type="submission" date="2022-05" db="EMBL/GenBank/DDBJ databases">
        <title>Jatrophihabitans sp. SB3-54 whole genome sequence.</title>
        <authorList>
            <person name="Suh M.K."/>
            <person name="Eom M.K."/>
            <person name="Kim J.S."/>
            <person name="Kim H.S."/>
            <person name="Do H.E."/>
            <person name="Shin Y.K."/>
            <person name="Lee J.-S."/>
        </authorList>
    </citation>
    <scope>NUCLEOTIDE SEQUENCE</scope>
    <source>
        <strain evidence="7">SB3-54</strain>
    </source>
</reference>
<dbReference type="EMBL" id="CP097463">
    <property type="protein sequence ID" value="WAX55674.1"/>
    <property type="molecule type" value="Genomic_DNA"/>
</dbReference>
<feature type="transmembrane region" description="Helical" evidence="5">
    <location>
        <begin position="20"/>
        <end position="43"/>
    </location>
</feature>
<comment type="subcellular location">
    <subcellularLocation>
        <location evidence="1">Cell membrane</location>
        <topology evidence="1">Multi-pass membrane protein</topology>
    </subcellularLocation>
</comment>
<dbReference type="PANTHER" id="PTHR23523">
    <property type="match status" value="1"/>
</dbReference>
<organism evidence="7 8">
    <name type="scientific">Jatrophihabitans cynanchi</name>
    <dbReference type="NCBI Taxonomy" id="2944128"/>
    <lineage>
        <taxon>Bacteria</taxon>
        <taxon>Bacillati</taxon>
        <taxon>Actinomycetota</taxon>
        <taxon>Actinomycetes</taxon>
        <taxon>Jatrophihabitantales</taxon>
        <taxon>Jatrophihabitantaceae</taxon>
        <taxon>Jatrophihabitans</taxon>
    </lineage>
</organism>
<keyword evidence="8" id="KW-1185">Reference proteome</keyword>
<feature type="transmembrane region" description="Helical" evidence="5">
    <location>
        <begin position="219"/>
        <end position="241"/>
    </location>
</feature>
<feature type="transmembrane region" description="Helical" evidence="5">
    <location>
        <begin position="55"/>
        <end position="74"/>
    </location>
</feature>
<evidence type="ECO:0000256" key="4">
    <source>
        <dbReference type="ARBA" id="ARBA00023136"/>
    </source>
</evidence>
<feature type="transmembrane region" description="Helical" evidence="5">
    <location>
        <begin position="172"/>
        <end position="192"/>
    </location>
</feature>
<dbReference type="Gene3D" id="1.20.1250.20">
    <property type="entry name" value="MFS general substrate transporter like domains"/>
    <property type="match status" value="1"/>
</dbReference>
<gene>
    <name evidence="7" type="ORF">M6B22_14135</name>
</gene>
<dbReference type="Pfam" id="PF07690">
    <property type="entry name" value="MFS_1"/>
    <property type="match status" value="1"/>
</dbReference>
<dbReference type="InterPro" id="IPR011701">
    <property type="entry name" value="MFS"/>
</dbReference>